<reference evidence="2" key="2">
    <citation type="journal article" date="2009" name="Fungal Genet. Biol.">
        <title>The 2008 update of the Aspergillus nidulans genome annotation: a community effort.</title>
        <authorList>
            <person name="Wortman J.R."/>
            <person name="Gilsenan J.M."/>
            <person name="Joardar V."/>
            <person name="Deegan J."/>
            <person name="Clutterbuck J."/>
            <person name="Andersen M.R."/>
            <person name="Archer D."/>
            <person name="Bencina M."/>
            <person name="Braus G."/>
            <person name="Coutinho P."/>
            <person name="von Dohren H."/>
            <person name="Doonan J."/>
            <person name="Driessen A.J."/>
            <person name="Durek P."/>
            <person name="Espeso E."/>
            <person name="Fekete E."/>
            <person name="Flipphi M."/>
            <person name="Estrada C.G."/>
            <person name="Geysens S."/>
            <person name="Goldman G."/>
            <person name="de Groot P.W."/>
            <person name="Hansen K."/>
            <person name="Harris S.D."/>
            <person name="Heinekamp T."/>
            <person name="Helmstaedt K."/>
            <person name="Henrissat B."/>
            <person name="Hofmann G."/>
            <person name="Homan T."/>
            <person name="Horio T."/>
            <person name="Horiuchi H."/>
            <person name="James S."/>
            <person name="Jones M."/>
            <person name="Karaffa L."/>
            <person name="Karanyi Z."/>
            <person name="Kato M."/>
            <person name="Keller N."/>
            <person name="Kelly D.E."/>
            <person name="Kiel J.A."/>
            <person name="Kim J.M."/>
            <person name="van der Klei I.J."/>
            <person name="Klis F.M."/>
            <person name="Kovalchuk A."/>
            <person name="Krasevec N."/>
            <person name="Kubicek C.P."/>
            <person name="Liu B."/>
            <person name="Maccabe A."/>
            <person name="Meyer V."/>
            <person name="Mirabito P."/>
            <person name="Miskei M."/>
            <person name="Mos M."/>
            <person name="Mullins J."/>
            <person name="Nelson D.R."/>
            <person name="Nielsen J."/>
            <person name="Oakley B.R."/>
            <person name="Osmani S.A."/>
            <person name="Pakula T."/>
            <person name="Paszewski A."/>
            <person name="Paulsen I."/>
            <person name="Pilsyk S."/>
            <person name="Pocsi I."/>
            <person name="Punt P.J."/>
            <person name="Ram A.F."/>
            <person name="Ren Q."/>
            <person name="Robellet X."/>
            <person name="Robson G."/>
            <person name="Seiboth B."/>
            <person name="van Solingen P."/>
            <person name="Specht T."/>
            <person name="Sun J."/>
            <person name="Taheri-Talesh N."/>
            <person name="Takeshita N."/>
            <person name="Ussery D."/>
            <person name="vanKuyk P.A."/>
            <person name="Visser H."/>
            <person name="van de Vondervoort P.J."/>
            <person name="de Vries R.P."/>
            <person name="Walton J."/>
            <person name="Xiang X."/>
            <person name="Xiong Y."/>
            <person name="Zeng A.P."/>
            <person name="Brandt B.W."/>
            <person name="Cornell M.J."/>
            <person name="van den Hondel C.A."/>
            <person name="Visser J."/>
            <person name="Oliver S.G."/>
            <person name="Turner G."/>
        </authorList>
    </citation>
    <scope>GENOME REANNOTATION</scope>
    <source>
        <strain evidence="2">FGSC A4 / ATCC 38163 / CBS 112.46 / NRRL 194 / M139</strain>
    </source>
</reference>
<organism evidence="1 2">
    <name type="scientific">Emericella nidulans (strain FGSC A4 / ATCC 38163 / CBS 112.46 / NRRL 194 / M139)</name>
    <name type="common">Aspergillus nidulans</name>
    <dbReference type="NCBI Taxonomy" id="227321"/>
    <lineage>
        <taxon>Eukaryota</taxon>
        <taxon>Fungi</taxon>
        <taxon>Dikarya</taxon>
        <taxon>Ascomycota</taxon>
        <taxon>Pezizomycotina</taxon>
        <taxon>Eurotiomycetes</taxon>
        <taxon>Eurotiomycetidae</taxon>
        <taxon>Eurotiales</taxon>
        <taxon>Aspergillaceae</taxon>
        <taxon>Aspergillus</taxon>
        <taxon>Aspergillus subgen. Nidulantes</taxon>
    </lineage>
</organism>
<protein>
    <submittedName>
        <fullName evidence="1">Uncharacterized protein</fullName>
    </submittedName>
</protein>
<dbReference type="AlphaFoldDB" id="C8V503"/>
<dbReference type="HOGENOM" id="CLU_3421362_0_0_1"/>
<sequence length="24" mass="3024">MYLLPIQFYISKSTRLWDFKYGPR</sequence>
<name>C8V503_EMENI</name>
<evidence type="ECO:0000313" key="2">
    <source>
        <dbReference type="Proteomes" id="UP000000560"/>
    </source>
</evidence>
<evidence type="ECO:0000313" key="1">
    <source>
        <dbReference type="EMBL" id="CBF74643.1"/>
    </source>
</evidence>
<accession>C8V503</accession>
<keyword evidence="2" id="KW-1185">Reference proteome</keyword>
<dbReference type="InParanoid" id="C8V503"/>
<dbReference type="EMBL" id="BN001302">
    <property type="protein sequence ID" value="CBF74643.1"/>
    <property type="molecule type" value="Genomic_DNA"/>
</dbReference>
<dbReference type="Proteomes" id="UP000000560">
    <property type="component" value="Chromosome II"/>
</dbReference>
<reference evidence="2" key="1">
    <citation type="journal article" date="2005" name="Nature">
        <title>Sequencing of Aspergillus nidulans and comparative analysis with A. fumigatus and A. oryzae.</title>
        <authorList>
            <person name="Galagan J.E."/>
            <person name="Calvo S.E."/>
            <person name="Cuomo C."/>
            <person name="Ma L.J."/>
            <person name="Wortman J.R."/>
            <person name="Batzoglou S."/>
            <person name="Lee S.I."/>
            <person name="Basturkmen M."/>
            <person name="Spevak C.C."/>
            <person name="Clutterbuck J."/>
            <person name="Kapitonov V."/>
            <person name="Jurka J."/>
            <person name="Scazzocchio C."/>
            <person name="Farman M."/>
            <person name="Butler J."/>
            <person name="Purcell S."/>
            <person name="Harris S."/>
            <person name="Braus G.H."/>
            <person name="Draht O."/>
            <person name="Busch S."/>
            <person name="D'Enfert C."/>
            <person name="Bouchier C."/>
            <person name="Goldman G.H."/>
            <person name="Bell-Pedersen D."/>
            <person name="Griffiths-Jones S."/>
            <person name="Doonan J.H."/>
            <person name="Yu J."/>
            <person name="Vienken K."/>
            <person name="Pain A."/>
            <person name="Freitag M."/>
            <person name="Selker E.U."/>
            <person name="Archer D.B."/>
            <person name="Penalva M.A."/>
            <person name="Oakley B.R."/>
            <person name="Momany M."/>
            <person name="Tanaka T."/>
            <person name="Kumagai T."/>
            <person name="Asai K."/>
            <person name="Machida M."/>
            <person name="Nierman W.C."/>
            <person name="Denning D.W."/>
            <person name="Caddick M."/>
            <person name="Hynes M."/>
            <person name="Paoletti M."/>
            <person name="Fischer R."/>
            <person name="Miller B."/>
            <person name="Dyer P."/>
            <person name="Sachs M.S."/>
            <person name="Osmani S.A."/>
            <person name="Birren B.W."/>
        </authorList>
    </citation>
    <scope>NUCLEOTIDE SEQUENCE [LARGE SCALE GENOMIC DNA]</scope>
    <source>
        <strain evidence="2">FGSC A4 / ATCC 38163 / CBS 112.46 / NRRL 194 / M139</strain>
    </source>
</reference>
<gene>
    <name evidence="1" type="ORF">ANIA_11429</name>
</gene>
<proteinExistence type="predicted"/>